<dbReference type="InterPro" id="IPR010982">
    <property type="entry name" value="Lambda_DNA-bd_dom_sf"/>
</dbReference>
<gene>
    <name evidence="2" type="ORF">FJR03_08745</name>
</gene>
<dbReference type="SUPFAM" id="SSF47413">
    <property type="entry name" value="lambda repressor-like DNA-binding domains"/>
    <property type="match status" value="1"/>
</dbReference>
<dbReference type="CDD" id="cd00093">
    <property type="entry name" value="HTH_XRE"/>
    <property type="match status" value="1"/>
</dbReference>
<evidence type="ECO:0000313" key="2">
    <source>
        <dbReference type="EMBL" id="QOP42404.1"/>
    </source>
</evidence>
<feature type="domain" description="HTH cro/C1-type" evidence="1">
    <location>
        <begin position="3"/>
        <end position="52"/>
    </location>
</feature>
<evidence type="ECO:0000313" key="3">
    <source>
        <dbReference type="Proteomes" id="UP000593910"/>
    </source>
</evidence>
<sequence length="61" mass="6927">MAKKQIKTQSELAELLGMSKNQLSNILSDDFDPIKSNVRKLSDFFEVSPLSIIKDTKENIE</sequence>
<dbReference type="Pfam" id="PF01381">
    <property type="entry name" value="HTH_3"/>
    <property type="match status" value="1"/>
</dbReference>
<dbReference type="GO" id="GO:0003677">
    <property type="term" value="F:DNA binding"/>
    <property type="evidence" value="ECO:0007669"/>
    <property type="project" value="InterPro"/>
</dbReference>
<accession>A0A7M1AY85</accession>
<dbReference type="Proteomes" id="UP000593910">
    <property type="component" value="Chromosome"/>
</dbReference>
<keyword evidence="3" id="KW-1185">Reference proteome</keyword>
<dbReference type="InterPro" id="IPR001387">
    <property type="entry name" value="Cro/C1-type_HTH"/>
</dbReference>
<protein>
    <submittedName>
        <fullName evidence="2">Helix-turn-helix transcriptional regulator</fullName>
    </submittedName>
</protein>
<proteinExistence type="predicted"/>
<reference evidence="2 3" key="1">
    <citation type="submission" date="2019-06" db="EMBL/GenBank/DDBJ databases">
        <title>Sulfurimonas gotlandica sp. nov., a chemoautotrophic and psychrotolerant epsilonproteobacterium isolated from a pelagic redoxcline, and an emended description of the genus Sulfurimonas.</title>
        <authorList>
            <person name="Wang S."/>
            <person name="Jiang L."/>
            <person name="Shao Z."/>
        </authorList>
    </citation>
    <scope>NUCLEOTIDE SEQUENCE [LARGE SCALE GENOMIC DNA]</scope>
    <source>
        <strain evidence="2 3">B2</strain>
    </source>
</reference>
<name>A0A7M1AY85_9BACT</name>
<dbReference type="Gene3D" id="1.10.260.40">
    <property type="entry name" value="lambda repressor-like DNA-binding domains"/>
    <property type="match status" value="1"/>
</dbReference>
<dbReference type="PROSITE" id="PS50943">
    <property type="entry name" value="HTH_CROC1"/>
    <property type="match status" value="1"/>
</dbReference>
<dbReference type="KEGG" id="smax:FJR03_08745"/>
<organism evidence="2 3">
    <name type="scientific">Sulfurimonas marina</name>
    <dbReference type="NCBI Taxonomy" id="2590551"/>
    <lineage>
        <taxon>Bacteria</taxon>
        <taxon>Pseudomonadati</taxon>
        <taxon>Campylobacterota</taxon>
        <taxon>Epsilonproteobacteria</taxon>
        <taxon>Campylobacterales</taxon>
        <taxon>Sulfurimonadaceae</taxon>
        <taxon>Sulfurimonas</taxon>
    </lineage>
</organism>
<dbReference type="EMBL" id="CP041165">
    <property type="protein sequence ID" value="QOP42404.1"/>
    <property type="molecule type" value="Genomic_DNA"/>
</dbReference>
<dbReference type="AlphaFoldDB" id="A0A7M1AY85"/>
<evidence type="ECO:0000259" key="1">
    <source>
        <dbReference type="PROSITE" id="PS50943"/>
    </source>
</evidence>